<dbReference type="GO" id="GO:0070034">
    <property type="term" value="F:telomerase RNA binding"/>
    <property type="evidence" value="ECO:0007669"/>
    <property type="project" value="TreeGrafter"/>
</dbReference>
<keyword evidence="17" id="KW-1185">Reference proteome</keyword>
<protein>
    <recommendedName>
        <fullName evidence="3 14">Telomerase reverse transcriptase</fullName>
        <ecNumber evidence="2 14">2.7.7.49</ecNumber>
    </recommendedName>
    <alternativeName>
        <fullName evidence="12 14">Telomerase catalytic subunit</fullName>
    </alternativeName>
</protein>
<dbReference type="GO" id="GO:0007004">
    <property type="term" value="P:telomere maintenance via telomerase"/>
    <property type="evidence" value="ECO:0007669"/>
    <property type="project" value="TreeGrafter"/>
</dbReference>
<keyword evidence="5 14" id="KW-0808">Transferase</keyword>
<dbReference type="Proteomes" id="UP000271974">
    <property type="component" value="Unassembled WGS sequence"/>
</dbReference>
<comment type="similarity">
    <text evidence="1 14">Belongs to the reverse transcriptase family. Telomerase subfamily.</text>
</comment>
<evidence type="ECO:0000256" key="13">
    <source>
        <dbReference type="ARBA" id="ARBA00048173"/>
    </source>
</evidence>
<dbReference type="EMBL" id="RQTK01001607">
    <property type="protein sequence ID" value="RUS69681.1"/>
    <property type="molecule type" value="Genomic_DNA"/>
</dbReference>
<evidence type="ECO:0000256" key="3">
    <source>
        <dbReference type="ARBA" id="ARBA00016182"/>
    </source>
</evidence>
<comment type="subcellular location">
    <subcellularLocation>
        <location evidence="14">Nucleus</location>
    </subcellularLocation>
    <subcellularLocation>
        <location evidence="14">Chromosome</location>
        <location evidence="14">Telomere</location>
    </subcellularLocation>
</comment>
<dbReference type="Gene3D" id="1.10.357.90">
    <property type="match status" value="1"/>
</dbReference>
<dbReference type="STRING" id="188477.A0A433SKM7"/>
<comment type="catalytic activity">
    <reaction evidence="13 14">
        <text>DNA(n) + a 2'-deoxyribonucleoside 5'-triphosphate = DNA(n+1) + diphosphate</text>
        <dbReference type="Rhea" id="RHEA:22508"/>
        <dbReference type="Rhea" id="RHEA-COMP:17339"/>
        <dbReference type="Rhea" id="RHEA-COMP:17340"/>
        <dbReference type="ChEBI" id="CHEBI:33019"/>
        <dbReference type="ChEBI" id="CHEBI:61560"/>
        <dbReference type="ChEBI" id="CHEBI:173112"/>
        <dbReference type="EC" id="2.7.7.49"/>
    </reaction>
</comment>
<keyword evidence="6 14" id="KW-0548">Nucleotidyltransferase</keyword>
<evidence type="ECO:0000256" key="6">
    <source>
        <dbReference type="ARBA" id="ARBA00022695"/>
    </source>
</evidence>
<dbReference type="GO" id="GO:0000781">
    <property type="term" value="C:chromosome, telomeric region"/>
    <property type="evidence" value="ECO:0007669"/>
    <property type="project" value="UniProtKB-SubCell"/>
</dbReference>
<dbReference type="Pfam" id="PF12009">
    <property type="entry name" value="Telomerase_RBD"/>
    <property type="match status" value="1"/>
</dbReference>
<dbReference type="EC" id="2.7.7.49" evidence="2 14"/>
<dbReference type="GO" id="GO:0000333">
    <property type="term" value="C:telomerase catalytic core complex"/>
    <property type="evidence" value="ECO:0007669"/>
    <property type="project" value="TreeGrafter"/>
</dbReference>
<dbReference type="GO" id="GO:0046872">
    <property type="term" value="F:metal ion binding"/>
    <property type="evidence" value="ECO:0007669"/>
    <property type="project" value="UniProtKB-KW"/>
</dbReference>
<evidence type="ECO:0000256" key="11">
    <source>
        <dbReference type="ARBA" id="ARBA00023242"/>
    </source>
</evidence>
<evidence type="ECO:0000313" key="17">
    <source>
        <dbReference type="Proteomes" id="UP000271974"/>
    </source>
</evidence>
<dbReference type="OrthoDB" id="289721at2759"/>
<evidence type="ECO:0000256" key="2">
    <source>
        <dbReference type="ARBA" id="ARBA00012493"/>
    </source>
</evidence>
<keyword evidence="9 14" id="KW-0779">Telomere</keyword>
<sequence length="714" mass="82837">MAVFTKSIFRTTDLKERLTSTYFAAQDASGQMDFPFFGEMLQNHRKCPYWTLLRQICPCSQDFTGHIKRKKKKQMCPATTATETVPLKDVFVFVRRVFLKIIPLSALGNIKNRNAFLNHIMELLSIPVHGKLSAIFMVVNIQTKFIEWLKPYSQKEQGSRLINFVKFIVLSFIGPLVKSFFYITCSGSTNELMFYRKKVWHRLLHTTYRKFIRHCKLNLVTQEWVELQRKEGKCLGIFSPHFLPKQDSLRPVVRCLKTNGRATVNEHLKCLHLVLSYEREMQPQNFGASILGMDEFHHKWKKYHINMKDKRPRRYYFVKTDLLNCYDNIDPVLLFNIMKELLKSSYIVYKYKRLAHIKGKKQTVFFESLKRPSVICSRVDVDMNCVDSYEIKSRVLLEKLHALLFCNVVKLGSNVFIQTNGIPQGAKISSLLCAAYFGYMDKTACAKFLGRHEFLIRMTDDILFVTPHKETAKAFLQLMLDGVPAMKCISNFSKCLINFNYCHSVLGKVSSVCEDQLLSYCGICINPKSLEISVDFSNFKGKDRVPVSWELTHNTGGILQKKILNSVNPQCFSALFDADINSEQHIVYNILCKFAVCSVKFHYLVMRLPVKQRALNNPSFFTQVIQSLPNYFYVIVTRSLKKVSKLFKKDLLFPVSKATLRSLCNNTFLYKLQRHHAMYAPVIDNLLKIEKKKRLDSALCKQLSVVFDSIHLKY</sequence>
<evidence type="ECO:0000256" key="8">
    <source>
        <dbReference type="ARBA" id="ARBA00022842"/>
    </source>
</evidence>
<keyword evidence="10 14" id="KW-0695">RNA-directed DNA polymerase</keyword>
<dbReference type="PROSITE" id="PS50878">
    <property type="entry name" value="RT_POL"/>
    <property type="match status" value="1"/>
</dbReference>
<dbReference type="Gene3D" id="3.30.70.2630">
    <property type="match status" value="1"/>
</dbReference>
<evidence type="ECO:0000256" key="4">
    <source>
        <dbReference type="ARBA" id="ARBA00022454"/>
    </source>
</evidence>
<dbReference type="AlphaFoldDB" id="A0A433SKM7"/>
<organism evidence="16 17">
    <name type="scientific">Elysia chlorotica</name>
    <name type="common">Eastern emerald elysia</name>
    <name type="synonym">Sea slug</name>
    <dbReference type="NCBI Taxonomy" id="188477"/>
    <lineage>
        <taxon>Eukaryota</taxon>
        <taxon>Metazoa</taxon>
        <taxon>Spiralia</taxon>
        <taxon>Lophotrochozoa</taxon>
        <taxon>Mollusca</taxon>
        <taxon>Gastropoda</taxon>
        <taxon>Heterobranchia</taxon>
        <taxon>Euthyneura</taxon>
        <taxon>Panpulmonata</taxon>
        <taxon>Sacoglossa</taxon>
        <taxon>Placobranchoidea</taxon>
        <taxon>Plakobranchidae</taxon>
        <taxon>Elysia</taxon>
    </lineage>
</organism>
<dbReference type="PANTHER" id="PTHR12066:SF0">
    <property type="entry name" value="TELOMERASE REVERSE TRANSCRIPTASE"/>
    <property type="match status" value="1"/>
</dbReference>
<keyword evidence="8 14" id="KW-0460">Magnesium</keyword>
<dbReference type="PANTHER" id="PTHR12066">
    <property type="entry name" value="TELOMERASE REVERSE TRANSCRIPTASE"/>
    <property type="match status" value="1"/>
</dbReference>
<dbReference type="InterPro" id="IPR000477">
    <property type="entry name" value="RT_dom"/>
</dbReference>
<evidence type="ECO:0000256" key="7">
    <source>
        <dbReference type="ARBA" id="ARBA00022723"/>
    </source>
</evidence>
<dbReference type="InterPro" id="IPR003545">
    <property type="entry name" value="Telomerase_RT"/>
</dbReference>
<reference evidence="16 17" key="1">
    <citation type="submission" date="2019-01" db="EMBL/GenBank/DDBJ databases">
        <title>A draft genome assembly of the solar-powered sea slug Elysia chlorotica.</title>
        <authorList>
            <person name="Cai H."/>
            <person name="Li Q."/>
            <person name="Fang X."/>
            <person name="Li J."/>
            <person name="Curtis N.E."/>
            <person name="Altenburger A."/>
            <person name="Shibata T."/>
            <person name="Feng M."/>
            <person name="Maeda T."/>
            <person name="Schwartz J.A."/>
            <person name="Shigenobu S."/>
            <person name="Lundholm N."/>
            <person name="Nishiyama T."/>
            <person name="Yang H."/>
            <person name="Hasebe M."/>
            <person name="Li S."/>
            <person name="Pierce S.K."/>
            <person name="Wang J."/>
        </authorList>
    </citation>
    <scope>NUCLEOTIDE SEQUENCE [LARGE SCALE GENOMIC DNA]</scope>
    <source>
        <strain evidence="16">EC2010</strain>
        <tissue evidence="16">Whole organism of an adult</tissue>
    </source>
</reference>
<comment type="function">
    <text evidence="14">Telomerase is a ribonucleoprotein enzyme essential for the replication of chromosome termini in most eukaryotes. It elongates telomeres. It is a reverse transcriptase that adds simple sequence repeats to chromosome ends by copying a template sequence within the RNA component of the enzyme.</text>
</comment>
<dbReference type="InterPro" id="IPR049139">
    <property type="entry name" value="TERT_C"/>
</dbReference>
<keyword evidence="7 14" id="KW-0479">Metal-binding</keyword>
<comment type="caution">
    <text evidence="16">The sequence shown here is derived from an EMBL/GenBank/DDBJ whole genome shotgun (WGS) entry which is preliminary data.</text>
</comment>
<dbReference type="SUPFAM" id="SSF56672">
    <property type="entry name" value="DNA/RNA polymerases"/>
    <property type="match status" value="1"/>
</dbReference>
<evidence type="ECO:0000256" key="9">
    <source>
        <dbReference type="ARBA" id="ARBA00022895"/>
    </source>
</evidence>
<evidence type="ECO:0000256" key="14">
    <source>
        <dbReference type="RuleBase" id="RU365061"/>
    </source>
</evidence>
<evidence type="ECO:0000256" key="12">
    <source>
        <dbReference type="ARBA" id="ARBA00032044"/>
    </source>
</evidence>
<keyword evidence="11 14" id="KW-0539">Nucleus</keyword>
<dbReference type="Gene3D" id="1.10.132.70">
    <property type="match status" value="1"/>
</dbReference>
<keyword evidence="4 14" id="KW-0158">Chromosome</keyword>
<dbReference type="InterPro" id="IPR043502">
    <property type="entry name" value="DNA/RNA_pol_sf"/>
</dbReference>
<evidence type="ECO:0000256" key="10">
    <source>
        <dbReference type="ARBA" id="ARBA00022918"/>
    </source>
</evidence>
<dbReference type="GO" id="GO:0003720">
    <property type="term" value="F:telomerase activity"/>
    <property type="evidence" value="ECO:0007669"/>
    <property type="project" value="InterPro"/>
</dbReference>
<evidence type="ECO:0000256" key="5">
    <source>
        <dbReference type="ARBA" id="ARBA00022679"/>
    </source>
</evidence>
<feature type="domain" description="Reverse transcriptase" evidence="15">
    <location>
        <begin position="201"/>
        <end position="525"/>
    </location>
</feature>
<dbReference type="InterPro" id="IPR021891">
    <property type="entry name" value="Telomerase_RBD"/>
</dbReference>
<gene>
    <name evidence="16" type="ORF">EGW08_022557</name>
</gene>
<evidence type="ECO:0000313" key="16">
    <source>
        <dbReference type="EMBL" id="RUS69681.1"/>
    </source>
</evidence>
<dbReference type="Pfam" id="PF21399">
    <property type="entry name" value="TERT_C"/>
    <property type="match status" value="1"/>
</dbReference>
<name>A0A433SKM7_ELYCH</name>
<dbReference type="SMART" id="SM00975">
    <property type="entry name" value="Telomerase_RBD"/>
    <property type="match status" value="1"/>
</dbReference>
<dbReference type="CDD" id="cd01648">
    <property type="entry name" value="TERT"/>
    <property type="match status" value="1"/>
</dbReference>
<evidence type="ECO:0000259" key="15">
    <source>
        <dbReference type="PROSITE" id="PS50878"/>
    </source>
</evidence>
<dbReference type="GO" id="GO:0042162">
    <property type="term" value="F:telomeric DNA binding"/>
    <property type="evidence" value="ECO:0007669"/>
    <property type="project" value="TreeGrafter"/>
</dbReference>
<proteinExistence type="inferred from homology"/>
<evidence type="ECO:0000256" key="1">
    <source>
        <dbReference type="ARBA" id="ARBA00008001"/>
    </source>
</evidence>
<dbReference type="PRINTS" id="PR01365">
    <property type="entry name" value="TELOMERASERT"/>
</dbReference>
<accession>A0A433SKM7</accession>